<dbReference type="AlphaFoldDB" id="A0A7D5P8B6"/>
<evidence type="ECO:0008006" key="4">
    <source>
        <dbReference type="Google" id="ProtNLM"/>
    </source>
</evidence>
<dbReference type="EMBL" id="CP058910">
    <property type="protein sequence ID" value="QLH76840.1"/>
    <property type="molecule type" value="Genomic_DNA"/>
</dbReference>
<reference evidence="2 3" key="1">
    <citation type="submission" date="2020-07" db="EMBL/GenBank/DDBJ databases">
        <title>Halosimplex pelagicum sp. nov. and Halosimplex rubrum sp. nov., isolated from salted brown alga Laminaria, and emended description of the genus Halosimplex.</title>
        <authorList>
            <person name="Cui H."/>
        </authorList>
    </citation>
    <scope>NUCLEOTIDE SEQUENCE [LARGE SCALE GENOMIC DNA]</scope>
    <source>
        <strain evidence="2 3">R27</strain>
    </source>
</reference>
<organism evidence="2 3">
    <name type="scientific">Halosimplex rubrum</name>
    <dbReference type="NCBI Taxonomy" id="869889"/>
    <lineage>
        <taxon>Archaea</taxon>
        <taxon>Methanobacteriati</taxon>
        <taxon>Methanobacteriota</taxon>
        <taxon>Stenosarchaea group</taxon>
        <taxon>Halobacteria</taxon>
        <taxon>Halobacteriales</taxon>
        <taxon>Haloarculaceae</taxon>
        <taxon>Halosimplex</taxon>
    </lineage>
</organism>
<dbReference type="KEGG" id="hrr:HZS55_05760"/>
<feature type="transmembrane region" description="Helical" evidence="1">
    <location>
        <begin position="134"/>
        <end position="153"/>
    </location>
</feature>
<proteinExistence type="predicted"/>
<evidence type="ECO:0000313" key="2">
    <source>
        <dbReference type="EMBL" id="QLH76840.1"/>
    </source>
</evidence>
<feature type="transmembrane region" description="Helical" evidence="1">
    <location>
        <begin position="354"/>
        <end position="373"/>
    </location>
</feature>
<name>A0A7D5P8B6_9EURY</name>
<keyword evidence="1" id="KW-0472">Membrane</keyword>
<accession>A0A7D5P8B6</accession>
<evidence type="ECO:0000313" key="3">
    <source>
        <dbReference type="Proteomes" id="UP000509667"/>
    </source>
</evidence>
<feature type="transmembrane region" description="Helical" evidence="1">
    <location>
        <begin position="299"/>
        <end position="317"/>
    </location>
</feature>
<dbReference type="RefSeq" id="WP_179910774.1">
    <property type="nucleotide sequence ID" value="NZ_CP058910.1"/>
</dbReference>
<keyword evidence="3" id="KW-1185">Reference proteome</keyword>
<dbReference type="OrthoDB" id="206042at2157"/>
<feature type="transmembrane region" description="Helical" evidence="1">
    <location>
        <begin position="80"/>
        <end position="98"/>
    </location>
</feature>
<keyword evidence="1" id="KW-1133">Transmembrane helix</keyword>
<evidence type="ECO:0000256" key="1">
    <source>
        <dbReference type="SAM" id="Phobius"/>
    </source>
</evidence>
<feature type="transmembrane region" description="Helical" evidence="1">
    <location>
        <begin position="215"/>
        <end position="238"/>
    </location>
</feature>
<protein>
    <recommendedName>
        <fullName evidence="4">Glycosyltransferase family 39 protein</fullName>
    </recommendedName>
</protein>
<feature type="transmembrane region" description="Helical" evidence="1">
    <location>
        <begin position="165"/>
        <end position="186"/>
    </location>
</feature>
<dbReference type="GeneID" id="56077349"/>
<keyword evidence="1" id="KW-0812">Transmembrane</keyword>
<feature type="transmembrane region" description="Helical" evidence="1">
    <location>
        <begin position="324"/>
        <end position="342"/>
    </location>
</feature>
<feature type="transmembrane region" description="Helical" evidence="1">
    <location>
        <begin position="110"/>
        <end position="128"/>
    </location>
</feature>
<feature type="transmembrane region" description="Helical" evidence="1">
    <location>
        <begin position="267"/>
        <end position="287"/>
    </location>
</feature>
<sequence>MAVFLVALAVRLAGVAITSLTALNPYAKADAGRFAASAAETAATLAAGGFPVIPTNPNRVVTLWGLFLSPLWLLPGPNRLYGRLFAALLGTVAVYGLFRLGEALHSQEAGLVAALPLVCYPSFVFVHSTVLRESFVLAGLVWATILLGGTEAVPSRLPERLGPAWVPDGSIRLIAGFVTLGLISVVRWENLPLYTVAVGTGFAVGHREEFTRLRLAAVGSVATISGLIVGRPLVRSALDFLVTKRRRRSEGRTVYLPEFRSDTIPKAVAFAPVGVLYFLFTPFPWMVETVADAVVFPQAIGNLVAAVFAVAGVPFLWRRAERTTGALVAAFLLGTMLYGLVNANVGTNVRQRQMFLWVLFLFAGVGIAARFDLADRLDQLG</sequence>
<dbReference type="Proteomes" id="UP000509667">
    <property type="component" value="Chromosome"/>
</dbReference>
<gene>
    <name evidence="2" type="ORF">HZS55_05760</name>
</gene>